<accession>A0A2P2N2D8</accession>
<dbReference type="EMBL" id="GGEC01056168">
    <property type="protein sequence ID" value="MBX36652.1"/>
    <property type="molecule type" value="Transcribed_RNA"/>
</dbReference>
<proteinExistence type="predicted"/>
<keyword evidence="1" id="KW-0687">Ribonucleoprotein</keyword>
<organism evidence="1">
    <name type="scientific">Rhizophora mucronata</name>
    <name type="common">Asiatic mangrove</name>
    <dbReference type="NCBI Taxonomy" id="61149"/>
    <lineage>
        <taxon>Eukaryota</taxon>
        <taxon>Viridiplantae</taxon>
        <taxon>Streptophyta</taxon>
        <taxon>Embryophyta</taxon>
        <taxon>Tracheophyta</taxon>
        <taxon>Spermatophyta</taxon>
        <taxon>Magnoliopsida</taxon>
        <taxon>eudicotyledons</taxon>
        <taxon>Gunneridae</taxon>
        <taxon>Pentapetalae</taxon>
        <taxon>rosids</taxon>
        <taxon>fabids</taxon>
        <taxon>Malpighiales</taxon>
        <taxon>Rhizophoraceae</taxon>
        <taxon>Rhizophora</taxon>
    </lineage>
</organism>
<dbReference type="AlphaFoldDB" id="A0A2P2N2D8"/>
<dbReference type="GO" id="GO:0005840">
    <property type="term" value="C:ribosome"/>
    <property type="evidence" value="ECO:0007669"/>
    <property type="project" value="UniProtKB-KW"/>
</dbReference>
<keyword evidence="1" id="KW-0689">Ribosomal protein</keyword>
<name>A0A2P2N2D8_RHIMU</name>
<sequence>MALRLGSEGDAPLSVVAAACWRWREL</sequence>
<evidence type="ECO:0000313" key="1">
    <source>
        <dbReference type="EMBL" id="MBX36652.1"/>
    </source>
</evidence>
<protein>
    <submittedName>
        <fullName evidence="1">60S ribosomal protein L18-2</fullName>
    </submittedName>
</protein>
<reference evidence="1" key="1">
    <citation type="submission" date="2018-02" db="EMBL/GenBank/DDBJ databases">
        <title>Rhizophora mucronata_Transcriptome.</title>
        <authorList>
            <person name="Meera S.P."/>
            <person name="Sreeshan A."/>
            <person name="Augustine A."/>
        </authorList>
    </citation>
    <scope>NUCLEOTIDE SEQUENCE</scope>
    <source>
        <tissue evidence="1">Leaf</tissue>
    </source>
</reference>